<dbReference type="STRING" id="658196.A0A397T842"/>
<dbReference type="CDD" id="cd03448">
    <property type="entry name" value="HDE_HSD"/>
    <property type="match status" value="1"/>
</dbReference>
<dbReference type="OrthoDB" id="60204at2759"/>
<sequence length="313" mass="34762">MPKFQVDIDKVVGYKYPPLKVSFNKRDLILYALSIGIKDDELKYLYELDKNFTPFPTYPVVLNLKGNSPDVNLFAETVNFGNPIPGLPDIDPNRIIHGEQKIEILNPLPTSGEFEIHGKINGVYDKGSGLLIERTNTLVDAKTGKEYCIMTFQSFNVGYGGFGGPKGSKSPNYKPPKDKKSDAIDVLQTSKDQAILYRLSGDYNPLHIDPTIAPKLGFEKPILHGLCSYGIASHAIVKHLANNNPELLKSISVRFNAPVYPGETLETYMWKVPSEKLNETNVIFITKVKERDIIVLSNGLAVLKNPGKSNAKL</sequence>
<dbReference type="Pfam" id="PF01575">
    <property type="entry name" value="MaoC_dehydratas"/>
    <property type="match status" value="1"/>
</dbReference>
<dbReference type="GO" id="GO:0005777">
    <property type="term" value="C:peroxisome"/>
    <property type="evidence" value="ECO:0007669"/>
    <property type="project" value="TreeGrafter"/>
</dbReference>
<dbReference type="AlphaFoldDB" id="A0A397T842"/>
<feature type="domain" description="Peroxisomal multifunctional enzyme type 2-like N-terminal" evidence="2">
    <location>
        <begin position="22"/>
        <end position="158"/>
    </location>
</feature>
<dbReference type="GO" id="GO:0003857">
    <property type="term" value="F:(3S)-3-hydroxyacyl-CoA dehydrogenase (NAD+) activity"/>
    <property type="evidence" value="ECO:0007669"/>
    <property type="project" value="TreeGrafter"/>
</dbReference>
<accession>A0A397T842</accession>
<dbReference type="InterPro" id="IPR029069">
    <property type="entry name" value="HotDog_dom_sf"/>
</dbReference>
<dbReference type="PANTHER" id="PTHR13078">
    <property type="entry name" value="PEROXISOMAL MULTIFUNCTIONAL ENZYME TYPE 2-RELATED"/>
    <property type="match status" value="1"/>
</dbReference>
<dbReference type="InterPro" id="IPR002539">
    <property type="entry name" value="MaoC-like_dom"/>
</dbReference>
<keyword evidence="4" id="KW-1185">Reference proteome</keyword>
<dbReference type="GO" id="GO:0044594">
    <property type="term" value="F:17-beta-hydroxysteroid dehydrogenase (NAD+) activity"/>
    <property type="evidence" value="ECO:0007669"/>
    <property type="project" value="TreeGrafter"/>
</dbReference>
<dbReference type="InterPro" id="IPR054357">
    <property type="entry name" value="MFE-2_N"/>
</dbReference>
<feature type="domain" description="MaoC-like" evidence="1">
    <location>
        <begin position="178"/>
        <end position="282"/>
    </location>
</feature>
<organism evidence="3 4">
    <name type="scientific">Glomus cerebriforme</name>
    <dbReference type="NCBI Taxonomy" id="658196"/>
    <lineage>
        <taxon>Eukaryota</taxon>
        <taxon>Fungi</taxon>
        <taxon>Fungi incertae sedis</taxon>
        <taxon>Mucoromycota</taxon>
        <taxon>Glomeromycotina</taxon>
        <taxon>Glomeromycetes</taxon>
        <taxon>Glomerales</taxon>
        <taxon>Glomeraceae</taxon>
        <taxon>Glomus</taxon>
    </lineage>
</organism>
<dbReference type="PANTHER" id="PTHR13078:SF57">
    <property type="entry name" value="DEHYDRATASE, PUTATIVE (AFU_ORTHOLOGUE AFUA_5G00640)-RELATED"/>
    <property type="match status" value="1"/>
</dbReference>
<name>A0A397T842_9GLOM</name>
<dbReference type="GO" id="GO:0004300">
    <property type="term" value="F:enoyl-CoA hydratase activity"/>
    <property type="evidence" value="ECO:0007669"/>
    <property type="project" value="TreeGrafter"/>
</dbReference>
<dbReference type="GO" id="GO:0006635">
    <property type="term" value="P:fatty acid beta-oxidation"/>
    <property type="evidence" value="ECO:0007669"/>
    <property type="project" value="TreeGrafter"/>
</dbReference>
<dbReference type="EMBL" id="QKYT01000126">
    <property type="protein sequence ID" value="RIA92437.1"/>
    <property type="molecule type" value="Genomic_DNA"/>
</dbReference>
<dbReference type="Proteomes" id="UP000265703">
    <property type="component" value="Unassembled WGS sequence"/>
</dbReference>
<gene>
    <name evidence="3" type="ORF">C1645_765087</name>
</gene>
<comment type="caution">
    <text evidence="3">The sequence shown here is derived from an EMBL/GenBank/DDBJ whole genome shotgun (WGS) entry which is preliminary data.</text>
</comment>
<dbReference type="Gene3D" id="3.10.129.10">
    <property type="entry name" value="Hotdog Thioesterase"/>
    <property type="match status" value="2"/>
</dbReference>
<reference evidence="3 4" key="1">
    <citation type="submission" date="2018-06" db="EMBL/GenBank/DDBJ databases">
        <title>Comparative genomics reveals the genomic features of Rhizophagus irregularis, R. cerebriforme, R. diaphanum and Gigaspora rosea, and their symbiotic lifestyle signature.</title>
        <authorList>
            <person name="Morin E."/>
            <person name="San Clemente H."/>
            <person name="Chen E.C.H."/>
            <person name="De La Providencia I."/>
            <person name="Hainaut M."/>
            <person name="Kuo A."/>
            <person name="Kohler A."/>
            <person name="Murat C."/>
            <person name="Tang N."/>
            <person name="Roy S."/>
            <person name="Loubradou J."/>
            <person name="Henrissat B."/>
            <person name="Grigoriev I.V."/>
            <person name="Corradi N."/>
            <person name="Roux C."/>
            <person name="Martin F.M."/>
        </authorList>
    </citation>
    <scope>NUCLEOTIDE SEQUENCE [LARGE SCALE GENOMIC DNA]</scope>
    <source>
        <strain evidence="3 4">DAOM 227022</strain>
    </source>
</reference>
<evidence type="ECO:0000259" key="2">
    <source>
        <dbReference type="Pfam" id="PF22622"/>
    </source>
</evidence>
<proteinExistence type="predicted"/>
<evidence type="ECO:0000313" key="3">
    <source>
        <dbReference type="EMBL" id="RIA92437.1"/>
    </source>
</evidence>
<protein>
    <submittedName>
        <fullName evidence="3">HotDog domain-containing protein</fullName>
    </submittedName>
</protein>
<dbReference type="Pfam" id="PF22622">
    <property type="entry name" value="MFE-2_hydrat-2_N"/>
    <property type="match status" value="1"/>
</dbReference>
<evidence type="ECO:0000313" key="4">
    <source>
        <dbReference type="Proteomes" id="UP000265703"/>
    </source>
</evidence>
<dbReference type="SUPFAM" id="SSF54637">
    <property type="entry name" value="Thioesterase/thiol ester dehydrase-isomerase"/>
    <property type="match status" value="2"/>
</dbReference>
<evidence type="ECO:0000259" key="1">
    <source>
        <dbReference type="Pfam" id="PF01575"/>
    </source>
</evidence>